<dbReference type="RefSeq" id="WP_184029029.1">
    <property type="nucleotide sequence ID" value="NZ_JACHFN010000007.1"/>
</dbReference>
<keyword evidence="5" id="KW-1185">Reference proteome</keyword>
<dbReference type="PANTHER" id="PTHR30290:SF72">
    <property type="entry name" value="HTH-TYPE TRANSCRIPTIONAL REGULATOR SGRR"/>
    <property type="match status" value="1"/>
</dbReference>
<reference evidence="4 5" key="1">
    <citation type="submission" date="2020-08" db="EMBL/GenBank/DDBJ databases">
        <title>Genomic Encyclopedia of Type Strains, Phase IV (KMG-IV): sequencing the most valuable type-strain genomes for metagenomic binning, comparative biology and taxonomic classification.</title>
        <authorList>
            <person name="Goeker M."/>
        </authorList>
    </citation>
    <scope>NUCLEOTIDE SEQUENCE [LARGE SCALE GENOMIC DNA]</scope>
    <source>
        <strain evidence="4 5">DSM 101791</strain>
    </source>
</reference>
<dbReference type="Pfam" id="PF00496">
    <property type="entry name" value="SBP_bac_5"/>
    <property type="match status" value="1"/>
</dbReference>
<dbReference type="Pfam" id="PF12793">
    <property type="entry name" value="SgrR_N"/>
    <property type="match status" value="1"/>
</dbReference>
<evidence type="ECO:0000259" key="3">
    <source>
        <dbReference type="Pfam" id="PF12793"/>
    </source>
</evidence>
<dbReference type="PANTHER" id="PTHR30290">
    <property type="entry name" value="PERIPLASMIC BINDING COMPONENT OF ABC TRANSPORTER"/>
    <property type="match status" value="1"/>
</dbReference>
<dbReference type="GO" id="GO:1904680">
    <property type="term" value="F:peptide transmembrane transporter activity"/>
    <property type="evidence" value="ECO:0007669"/>
    <property type="project" value="TreeGrafter"/>
</dbReference>
<dbReference type="Proteomes" id="UP000525389">
    <property type="component" value="Unassembled WGS sequence"/>
</dbReference>
<gene>
    <name evidence="4" type="ORF">HNQ09_002211</name>
</gene>
<evidence type="ECO:0000259" key="2">
    <source>
        <dbReference type="Pfam" id="PF00496"/>
    </source>
</evidence>
<evidence type="ECO:0000313" key="5">
    <source>
        <dbReference type="Proteomes" id="UP000525389"/>
    </source>
</evidence>
<proteinExistence type="predicted"/>
<dbReference type="Gene3D" id="3.10.105.10">
    <property type="entry name" value="Dipeptide-binding Protein, Domain 3"/>
    <property type="match status" value="1"/>
</dbReference>
<feature type="domain" description="Solute-binding protein family 5" evidence="2">
    <location>
        <begin position="175"/>
        <end position="311"/>
    </location>
</feature>
<dbReference type="SUPFAM" id="SSF53850">
    <property type="entry name" value="Periplasmic binding protein-like II"/>
    <property type="match status" value="1"/>
</dbReference>
<evidence type="ECO:0000313" key="4">
    <source>
        <dbReference type="EMBL" id="MBB5234768.1"/>
    </source>
</evidence>
<dbReference type="GO" id="GO:0015833">
    <property type="term" value="P:peptide transport"/>
    <property type="evidence" value="ECO:0007669"/>
    <property type="project" value="TreeGrafter"/>
</dbReference>
<comment type="caution">
    <text evidence="4">The sequence shown here is derived from an EMBL/GenBank/DDBJ whole genome shotgun (WGS) entry which is preliminary data.</text>
</comment>
<organism evidence="4 5">
    <name type="scientific">Deinococcus budaensis</name>
    <dbReference type="NCBI Taxonomy" id="1665626"/>
    <lineage>
        <taxon>Bacteria</taxon>
        <taxon>Thermotogati</taxon>
        <taxon>Deinococcota</taxon>
        <taxon>Deinococci</taxon>
        <taxon>Deinococcales</taxon>
        <taxon>Deinococcaceae</taxon>
        <taxon>Deinococcus</taxon>
    </lineage>
</organism>
<evidence type="ECO:0000256" key="1">
    <source>
        <dbReference type="ARBA" id="ARBA00023125"/>
    </source>
</evidence>
<feature type="domain" description="Transcriptional regulator SgrR N-terminal HTH" evidence="3">
    <location>
        <begin position="28"/>
        <end position="98"/>
    </location>
</feature>
<dbReference type="InterPro" id="IPR039424">
    <property type="entry name" value="SBP_5"/>
</dbReference>
<sequence length="599" mass="66153">MTPFAPPDWAYLDLRAALHARDGERGAHALRLEEAARWWGCSARTARRQLVRLDREGRLSYAPGRGRGHTSRVAFATGLRAELAALTGQLAQAGAAGDLARLSRLPFPRAWVLTDAARSVFGLSATPAGVDRLRTVLTRELTSLDPLHVSATAEAHLLTQVLDGLTRFDPETWTLQPHLAHHWSAAPDRLSWTFHLRKAVAFHHGRTLDAGDVRFTLERLRVGAPWFLPDLRDVAVLGPQTVRLHLARPDAFLPRRLADTQALILPRDVPFDETQPVGTGAFRWTPLDGGLRLTAFDAHFAGRPLIDEVELYRVGQGGHGHVRHYQVDGATDASVDDWQAEVGVQFLIWNGHRPAAQNAALRAALCELHDVSAFWRETGRADPLVPATSFFPRRSARRPSRPRSEARAAALVQQAAYTGPPLRLWVLDLPDPLAEGEWLVRRAARHGLAVELRPYPLAATPDRGDAADLVLLGEVAGGDEHLSFWTALRQPELLFRRLLPPEVLVEVDRELDGYRSAAQTFGDLEAILDRVEALLLGGHHVNLTHHRVKRRAVHPLIRDVFPDVYGRINLKRLWVGERSGPGRGALTAAGARAQEVSGA</sequence>
<dbReference type="EMBL" id="JACHFN010000007">
    <property type="protein sequence ID" value="MBB5234768.1"/>
    <property type="molecule type" value="Genomic_DNA"/>
</dbReference>
<dbReference type="InterPro" id="IPR025370">
    <property type="entry name" value="SgrR_HTH_N"/>
</dbReference>
<accession>A0A7W8LQE3</accession>
<dbReference type="InterPro" id="IPR000914">
    <property type="entry name" value="SBP_5_dom"/>
</dbReference>
<dbReference type="GO" id="GO:0003677">
    <property type="term" value="F:DNA binding"/>
    <property type="evidence" value="ECO:0007669"/>
    <property type="project" value="UniProtKB-KW"/>
</dbReference>
<dbReference type="AlphaFoldDB" id="A0A7W8LQE3"/>
<keyword evidence="1 4" id="KW-0238">DNA-binding</keyword>
<name>A0A7W8LQE3_9DEIO</name>
<protein>
    <submittedName>
        <fullName evidence="4">MarR-like DNA-binding transcriptional regulator SgrR of sgrS sRNA</fullName>
    </submittedName>
</protein>
<dbReference type="Gene3D" id="3.40.190.10">
    <property type="entry name" value="Periplasmic binding protein-like II"/>
    <property type="match status" value="1"/>
</dbReference>